<dbReference type="SMART" id="SM00671">
    <property type="entry name" value="SEL1"/>
    <property type="match status" value="4"/>
</dbReference>
<protein>
    <recommendedName>
        <fullName evidence="2">Sel1 repeat family protein</fullName>
    </recommendedName>
</protein>
<evidence type="ECO:0000313" key="1">
    <source>
        <dbReference type="EMBL" id="AYV81108.1"/>
    </source>
</evidence>
<accession>A0A3G5A1L3</accession>
<dbReference type="EMBL" id="MK072259">
    <property type="protein sequence ID" value="AYV81108.1"/>
    <property type="molecule type" value="Genomic_DNA"/>
</dbReference>
<name>A0A3G5A1L3_9VIRU</name>
<reference evidence="1" key="1">
    <citation type="submission" date="2018-10" db="EMBL/GenBank/DDBJ databases">
        <title>Hidden diversity of soil giant viruses.</title>
        <authorList>
            <person name="Schulz F."/>
            <person name="Alteio L."/>
            <person name="Goudeau D."/>
            <person name="Ryan E.M."/>
            <person name="Malmstrom R.R."/>
            <person name="Blanchard J."/>
            <person name="Woyke T."/>
        </authorList>
    </citation>
    <scope>NUCLEOTIDE SEQUENCE</scope>
    <source>
        <strain evidence="1">HAV1</strain>
    </source>
</reference>
<dbReference type="Pfam" id="PF08238">
    <property type="entry name" value="Sel1"/>
    <property type="match status" value="4"/>
</dbReference>
<proteinExistence type="predicted"/>
<dbReference type="InterPro" id="IPR050767">
    <property type="entry name" value="Sel1_AlgK"/>
</dbReference>
<sequence length="336" mass="38767">MLHITERSENSKSRMDELLSTEPKNGDIMYQIGCKYISWEFKDEKKAIEWLTKAANIGNTLAMNDLGYLYHHTKKKNIEKAIEWYSKAVSLHCDTAMFSLAGLYEKLDYAGTKDKIVSLYRESIILGNRYSMEAFATFYEIHNFPEKAVAVDVYTSQVAMGNECAIHNLGRIYQDSRPPDIEKAIECYLEGVKKGYSNSMNNLGYLYRTEERIKDETLALEMYNRAALAGNPNAHYNIAIVYTDRNSKNYNVFKAGEYFAAAYKLYTTDLDKKACLHLILCCFPNQDKEKCIEYFYGVHLMRKEIDDLRIEMDFRPDGPGAIKARVDFELLANRTI</sequence>
<dbReference type="InterPro" id="IPR011990">
    <property type="entry name" value="TPR-like_helical_dom_sf"/>
</dbReference>
<dbReference type="PANTHER" id="PTHR11102">
    <property type="entry name" value="SEL-1-LIKE PROTEIN"/>
    <property type="match status" value="1"/>
</dbReference>
<dbReference type="SUPFAM" id="SSF81901">
    <property type="entry name" value="HCP-like"/>
    <property type="match status" value="2"/>
</dbReference>
<organism evidence="1">
    <name type="scientific">Harvfovirus sp</name>
    <dbReference type="NCBI Taxonomy" id="2487768"/>
    <lineage>
        <taxon>Viruses</taxon>
        <taxon>Varidnaviria</taxon>
        <taxon>Bamfordvirae</taxon>
        <taxon>Nucleocytoviricota</taxon>
        <taxon>Megaviricetes</taxon>
        <taxon>Imitervirales</taxon>
        <taxon>Mimiviridae</taxon>
        <taxon>Klosneuvirinae</taxon>
    </lineage>
</organism>
<dbReference type="InterPro" id="IPR006597">
    <property type="entry name" value="Sel1-like"/>
</dbReference>
<evidence type="ECO:0008006" key="2">
    <source>
        <dbReference type="Google" id="ProtNLM"/>
    </source>
</evidence>
<dbReference type="Gene3D" id="1.25.40.10">
    <property type="entry name" value="Tetratricopeptide repeat domain"/>
    <property type="match status" value="2"/>
</dbReference>
<dbReference type="PANTHER" id="PTHR11102:SF160">
    <property type="entry name" value="ERAD-ASSOCIATED E3 UBIQUITIN-PROTEIN LIGASE COMPONENT HRD3"/>
    <property type="match status" value="1"/>
</dbReference>
<gene>
    <name evidence="1" type="ORF">Harvfovirus17_2</name>
</gene>